<sequence>MSDEIPTVGLDGRVEQRFRDFAITVRLLDAADAEIDLTDHTGVLGSWREGIKFLRASGLTSVDGLRRAQLGAIHAVLAHWSTGTMDPATVVLPTGTGKTETMLALLVAAPIERLLVVVPTDALRSQLAAKFEVLGLLGELGVLPDGAMKPSVGRVLGGCSEVHDMRACVDSAQVIVTTPNSINACSAEARKVLFDACTALFFDEAHHVRAQTWSRIRDAFRGRPVVQFTATPFREDGKHLQGKFVYVFPLREAQQDGVFSEIRYESVFDLINPDEAIAEAALKILRDDLDAGLDHILMARCDTQKRADDVHRIYRQKAPEFAPVVIHSGMTTRQRAGAMDEVTSRRSRAVVCVDMLGEGFDLPQLKIAAIHDPRKTLGPTLQFVGRFARVAAGTGTAAMVAARSEKSQDNRLSRLYTEDADWNRLVSELSYGAILEQQAVTEFEEGFGDPESRTATRTIAPKMSAVVFETSCEEWDPAAIADVIPASDILTTPLPVNHAANVAWFVRRSRQDVPWVDGPGVEDVVHDLFVLHWDRETQLLYINHSANDGVNADLAAAVTGGTSSLIDGERVYRAMGEMQRAVPTNVGVLDIYSRSRRFAMYAGANVHDGLEPTEEATKVQTNVFVSGFRDGDRATVGVSLKGRIWSYLAARNLLHWIEWCKDTGRRLQDDAIDVAEIKRNFIKPVVLTAWPEGSTALAADWATDTLLNPAQSLVVRFGERDVPIHDVSLEIRRDLTTTGNVVVAVVSDEDEARYELRLGENGMSAHALDTEIEFSTTQRTLPGSRYLVDPGILIHFGGDAVVSSNGVLFQPNREIEPIRRESLVTIDWREVDIRRESMTTPEDWAAVQGLALGLLLLEDWDLIVDDDGPGEVADLVAIKRTDDDRLLIKLVHCKYSHGDAAGARVADLYELCGQAQKSTVWRRNPVEMLQRLVKRERGRLLRTKPSGMRRGTSSDLLRLTGEARGIRAELEVVLVQPGLSRSGASQAQLDVIGATRMYVRDTANGTTTVLCAE</sequence>
<evidence type="ECO:0000313" key="4">
    <source>
        <dbReference type="Proteomes" id="UP000313231"/>
    </source>
</evidence>
<dbReference type="Gene3D" id="3.40.50.300">
    <property type="entry name" value="P-loop containing nucleotide triphosphate hydrolases"/>
    <property type="match status" value="2"/>
</dbReference>
<dbReference type="EMBL" id="VDMP01000023">
    <property type="protein sequence ID" value="TNM40474.1"/>
    <property type="molecule type" value="Genomic_DNA"/>
</dbReference>
<dbReference type="SMART" id="SM00490">
    <property type="entry name" value="HELICc"/>
    <property type="match status" value="1"/>
</dbReference>
<dbReference type="AlphaFoldDB" id="A0A5C4VX14"/>
<dbReference type="PANTHER" id="PTHR47396:SF1">
    <property type="entry name" value="ATP-DEPENDENT HELICASE IRC3-RELATED"/>
    <property type="match status" value="1"/>
</dbReference>
<dbReference type="RefSeq" id="WP_139622820.1">
    <property type="nucleotide sequence ID" value="NZ_VDMP01000023.1"/>
</dbReference>
<evidence type="ECO:0000259" key="2">
    <source>
        <dbReference type="PROSITE" id="PS51194"/>
    </source>
</evidence>
<evidence type="ECO:0000313" key="3">
    <source>
        <dbReference type="EMBL" id="TNM40474.1"/>
    </source>
</evidence>
<name>A0A5C4VX14_9ACTN</name>
<organism evidence="3 4">
    <name type="scientific">Nocardioides albidus</name>
    <dbReference type="NCBI Taxonomy" id="1517589"/>
    <lineage>
        <taxon>Bacteria</taxon>
        <taxon>Bacillati</taxon>
        <taxon>Actinomycetota</taxon>
        <taxon>Actinomycetes</taxon>
        <taxon>Propionibacteriales</taxon>
        <taxon>Nocardioidaceae</taxon>
        <taxon>Nocardioides</taxon>
    </lineage>
</organism>
<dbReference type="CDD" id="cd17926">
    <property type="entry name" value="DEXHc_RE"/>
    <property type="match status" value="1"/>
</dbReference>
<dbReference type="Pfam" id="PF00271">
    <property type="entry name" value="Helicase_C"/>
    <property type="match status" value="1"/>
</dbReference>
<comment type="caution">
    <text evidence="3">The sequence shown here is derived from an EMBL/GenBank/DDBJ whole genome shotgun (WGS) entry which is preliminary data.</text>
</comment>
<dbReference type="GO" id="GO:0003677">
    <property type="term" value="F:DNA binding"/>
    <property type="evidence" value="ECO:0007669"/>
    <property type="project" value="InterPro"/>
</dbReference>
<keyword evidence="3" id="KW-0347">Helicase</keyword>
<dbReference type="SUPFAM" id="SSF52540">
    <property type="entry name" value="P-loop containing nucleoside triphosphate hydrolases"/>
    <property type="match status" value="1"/>
</dbReference>
<dbReference type="Pfam" id="PF04851">
    <property type="entry name" value="ResIII"/>
    <property type="match status" value="1"/>
</dbReference>
<dbReference type="PROSITE" id="PS51194">
    <property type="entry name" value="HELICASE_CTER"/>
    <property type="match status" value="1"/>
</dbReference>
<reference evidence="3 4" key="1">
    <citation type="journal article" date="2016" name="Int. J. Syst. Evol. Microbiol.">
        <title>Nocardioides albidus sp. nov., an actinobacterium isolated from garden soil.</title>
        <authorList>
            <person name="Singh H."/>
            <person name="Du J."/>
            <person name="Trinh H."/>
            <person name="Won K."/>
            <person name="Yang J.E."/>
            <person name="Yin C."/>
            <person name="Kook M."/>
            <person name="Yi T.H."/>
        </authorList>
    </citation>
    <scope>NUCLEOTIDE SEQUENCE [LARGE SCALE GENOMIC DNA]</scope>
    <source>
        <strain evidence="3 4">CCTCC AB 2015297</strain>
    </source>
</reference>
<evidence type="ECO:0000259" key="1">
    <source>
        <dbReference type="PROSITE" id="PS51192"/>
    </source>
</evidence>
<dbReference type="SMART" id="SM00487">
    <property type="entry name" value="DEXDc"/>
    <property type="match status" value="1"/>
</dbReference>
<dbReference type="InterPro" id="IPR027417">
    <property type="entry name" value="P-loop_NTPase"/>
</dbReference>
<dbReference type="OrthoDB" id="9776021at2"/>
<proteinExistence type="predicted"/>
<dbReference type="GO" id="GO:0004386">
    <property type="term" value="F:helicase activity"/>
    <property type="evidence" value="ECO:0007669"/>
    <property type="project" value="UniProtKB-KW"/>
</dbReference>
<accession>A0A5C4VX14</accession>
<feature type="domain" description="Helicase ATP-binding" evidence="1">
    <location>
        <begin position="90"/>
        <end position="250"/>
    </location>
</feature>
<dbReference type="GO" id="GO:0005524">
    <property type="term" value="F:ATP binding"/>
    <property type="evidence" value="ECO:0007669"/>
    <property type="project" value="InterPro"/>
</dbReference>
<dbReference type="GO" id="GO:0016787">
    <property type="term" value="F:hydrolase activity"/>
    <property type="evidence" value="ECO:0007669"/>
    <property type="project" value="InterPro"/>
</dbReference>
<dbReference type="InterPro" id="IPR014001">
    <property type="entry name" value="Helicase_ATP-bd"/>
</dbReference>
<protein>
    <submittedName>
        <fullName evidence="3">DEAD/DEAH box helicase</fullName>
    </submittedName>
</protein>
<dbReference type="InterPro" id="IPR006935">
    <property type="entry name" value="Helicase/UvrB_N"/>
</dbReference>
<keyword evidence="3" id="KW-0067">ATP-binding</keyword>
<gene>
    <name evidence="3" type="ORF">FHP29_10530</name>
</gene>
<dbReference type="Proteomes" id="UP000313231">
    <property type="component" value="Unassembled WGS sequence"/>
</dbReference>
<dbReference type="GO" id="GO:0005829">
    <property type="term" value="C:cytosol"/>
    <property type="evidence" value="ECO:0007669"/>
    <property type="project" value="TreeGrafter"/>
</dbReference>
<feature type="domain" description="Helicase C-terminal" evidence="2">
    <location>
        <begin position="288"/>
        <end position="441"/>
    </location>
</feature>
<keyword evidence="3" id="KW-0378">Hydrolase</keyword>
<keyword evidence="3" id="KW-0547">Nucleotide-binding</keyword>
<dbReference type="InterPro" id="IPR001650">
    <property type="entry name" value="Helicase_C-like"/>
</dbReference>
<keyword evidence="4" id="KW-1185">Reference proteome</keyword>
<dbReference type="InterPro" id="IPR050742">
    <property type="entry name" value="Helicase_Restrict-Modif_Enz"/>
</dbReference>
<dbReference type="PROSITE" id="PS51192">
    <property type="entry name" value="HELICASE_ATP_BIND_1"/>
    <property type="match status" value="1"/>
</dbReference>
<dbReference type="PANTHER" id="PTHR47396">
    <property type="entry name" value="TYPE I RESTRICTION ENZYME ECOKI R PROTEIN"/>
    <property type="match status" value="1"/>
</dbReference>